<reference evidence="3" key="2">
    <citation type="journal article" date="2021" name="PeerJ">
        <title>Extensive microbial diversity within the chicken gut microbiome revealed by metagenomics and culture.</title>
        <authorList>
            <person name="Gilroy R."/>
            <person name="Ravi A."/>
            <person name="Getino M."/>
            <person name="Pursley I."/>
            <person name="Horton D.L."/>
            <person name="Alikhan N.F."/>
            <person name="Baker D."/>
            <person name="Gharbi K."/>
            <person name="Hall N."/>
            <person name="Watson M."/>
            <person name="Adriaenssens E.M."/>
            <person name="Foster-Nyarko E."/>
            <person name="Jarju S."/>
            <person name="Secka A."/>
            <person name="Antonio M."/>
            <person name="Oren A."/>
            <person name="Chaudhuri R.R."/>
            <person name="La Ragione R."/>
            <person name="Hildebrand F."/>
            <person name="Pallen M.J."/>
        </authorList>
    </citation>
    <scope>NUCLEOTIDE SEQUENCE</scope>
    <source>
        <strain evidence="3">ChiBcec7-5410</strain>
    </source>
</reference>
<dbReference type="InterPro" id="IPR052520">
    <property type="entry name" value="ATL_DNA_repair"/>
</dbReference>
<keyword evidence="1" id="KW-0227">DNA damage</keyword>
<comment type="caution">
    <text evidence="3">The sequence shown here is derived from an EMBL/GenBank/DDBJ whole genome shotgun (WGS) entry which is preliminary data.</text>
</comment>
<dbReference type="PANTHER" id="PTHR42942">
    <property type="entry name" value="6-O-METHYLGUANINE DNA METHYLTRANSFERASE"/>
    <property type="match status" value="1"/>
</dbReference>
<evidence type="ECO:0000259" key="2">
    <source>
        <dbReference type="Pfam" id="PF01035"/>
    </source>
</evidence>
<gene>
    <name evidence="3" type="ORF">IAC43_00235</name>
</gene>
<dbReference type="GO" id="GO:0003824">
    <property type="term" value="F:catalytic activity"/>
    <property type="evidence" value="ECO:0007669"/>
    <property type="project" value="InterPro"/>
</dbReference>
<evidence type="ECO:0000313" key="3">
    <source>
        <dbReference type="EMBL" id="HIT93591.1"/>
    </source>
</evidence>
<dbReference type="Gene3D" id="1.10.10.10">
    <property type="entry name" value="Winged helix-like DNA-binding domain superfamily/Winged helix DNA-binding domain"/>
    <property type="match status" value="1"/>
</dbReference>
<accession>A0A9D1H4X9</accession>
<dbReference type="Proteomes" id="UP000824160">
    <property type="component" value="Unassembled WGS sequence"/>
</dbReference>
<dbReference type="InterPro" id="IPR036217">
    <property type="entry name" value="MethylDNA_cys_MeTrfase_DNAb"/>
</dbReference>
<dbReference type="EMBL" id="DVLW01000009">
    <property type="protein sequence ID" value="HIT93591.1"/>
    <property type="molecule type" value="Genomic_DNA"/>
</dbReference>
<reference evidence="3" key="1">
    <citation type="submission" date="2020-10" db="EMBL/GenBank/DDBJ databases">
        <authorList>
            <person name="Gilroy R."/>
        </authorList>
    </citation>
    <scope>NUCLEOTIDE SEQUENCE</scope>
    <source>
        <strain evidence="3">ChiBcec7-5410</strain>
    </source>
</reference>
<dbReference type="InterPro" id="IPR036388">
    <property type="entry name" value="WH-like_DNA-bd_sf"/>
</dbReference>
<dbReference type="InterPro" id="IPR014048">
    <property type="entry name" value="MethylDNA_cys_MeTrfase_DNA-bd"/>
</dbReference>
<organism evidence="3 4">
    <name type="scientific">Candidatus Faecivivens stercoripullorum</name>
    <dbReference type="NCBI Taxonomy" id="2840805"/>
    <lineage>
        <taxon>Bacteria</taxon>
        <taxon>Bacillati</taxon>
        <taxon>Bacillota</taxon>
        <taxon>Clostridia</taxon>
        <taxon>Eubacteriales</taxon>
        <taxon>Oscillospiraceae</taxon>
        <taxon>Oscillospiraceae incertae sedis</taxon>
        <taxon>Candidatus Faecivivens</taxon>
    </lineage>
</organism>
<dbReference type="NCBIfam" id="TIGR00589">
    <property type="entry name" value="ogt"/>
    <property type="match status" value="1"/>
</dbReference>
<evidence type="ECO:0000313" key="4">
    <source>
        <dbReference type="Proteomes" id="UP000824160"/>
    </source>
</evidence>
<dbReference type="PANTHER" id="PTHR42942:SF1">
    <property type="entry name" value="ALKYLTRANSFERASE-LIKE PROTEIN 1"/>
    <property type="match status" value="1"/>
</dbReference>
<proteinExistence type="predicted"/>
<protein>
    <submittedName>
        <fullName evidence="3">MGMT family protein</fullName>
    </submittedName>
</protein>
<dbReference type="CDD" id="cd06445">
    <property type="entry name" value="ATase"/>
    <property type="match status" value="1"/>
</dbReference>
<dbReference type="GO" id="GO:0006281">
    <property type="term" value="P:DNA repair"/>
    <property type="evidence" value="ECO:0007669"/>
    <property type="project" value="InterPro"/>
</dbReference>
<dbReference type="SUPFAM" id="SSF46767">
    <property type="entry name" value="Methylated DNA-protein cysteine methyltransferase, C-terminal domain"/>
    <property type="match status" value="1"/>
</dbReference>
<name>A0A9D1H4X9_9FIRM</name>
<dbReference type="AlphaFoldDB" id="A0A9D1H4X9"/>
<evidence type="ECO:0000256" key="1">
    <source>
        <dbReference type="ARBA" id="ARBA00022763"/>
    </source>
</evidence>
<sequence length="98" mass="10810">MGSFYQQVYQLVARIPKGKVATYGQLAWMLGTPRGARQVGWAMRKAPDGLPWQRVVMADGSITGGGYEPLRRAMLEEEGVPFLPDGRVNLAACQWDGQ</sequence>
<feature type="domain" description="Methylated-DNA-[protein]-cysteine S-methyltransferase DNA binding" evidence="2">
    <location>
        <begin position="4"/>
        <end position="80"/>
    </location>
</feature>
<dbReference type="Pfam" id="PF01035">
    <property type="entry name" value="DNA_binding_1"/>
    <property type="match status" value="1"/>
</dbReference>